<dbReference type="Pfam" id="PF00849">
    <property type="entry name" value="PseudoU_synth_2"/>
    <property type="match status" value="1"/>
</dbReference>
<evidence type="ECO:0000256" key="6">
    <source>
        <dbReference type="PROSITE-ProRule" id="PRU00182"/>
    </source>
</evidence>
<dbReference type="Proteomes" id="UP000886805">
    <property type="component" value="Unassembled WGS sequence"/>
</dbReference>
<organism evidence="9 10">
    <name type="scientific">Candidatus Anaerobutyricum stercoripullorum</name>
    <dbReference type="NCBI Taxonomy" id="2838456"/>
    <lineage>
        <taxon>Bacteria</taxon>
        <taxon>Bacillati</taxon>
        <taxon>Bacillota</taxon>
        <taxon>Clostridia</taxon>
        <taxon>Lachnospirales</taxon>
        <taxon>Lachnospiraceae</taxon>
        <taxon>Anaerobutyricum</taxon>
    </lineage>
</organism>
<evidence type="ECO:0000313" key="10">
    <source>
        <dbReference type="Proteomes" id="UP000886805"/>
    </source>
</evidence>
<dbReference type="AlphaFoldDB" id="A0A9D1X4A7"/>
<evidence type="ECO:0000259" key="8">
    <source>
        <dbReference type="Pfam" id="PF00849"/>
    </source>
</evidence>
<dbReference type="GO" id="GO:0003723">
    <property type="term" value="F:RNA binding"/>
    <property type="evidence" value="ECO:0007669"/>
    <property type="project" value="UniProtKB-KW"/>
</dbReference>
<reference evidence="9" key="2">
    <citation type="submission" date="2021-04" db="EMBL/GenBank/DDBJ databases">
        <authorList>
            <person name="Gilroy R."/>
        </authorList>
    </citation>
    <scope>NUCLEOTIDE SEQUENCE</scope>
    <source>
        <strain evidence="9">ChiSxjej3B15-1167</strain>
    </source>
</reference>
<proteinExistence type="inferred from homology"/>
<accession>A0A9D1X4A7</accession>
<dbReference type="CDD" id="cd02869">
    <property type="entry name" value="PseudoU_synth_RluA_like"/>
    <property type="match status" value="1"/>
</dbReference>
<dbReference type="InterPro" id="IPR006224">
    <property type="entry name" value="PsdUridine_synth_RluA-like_CS"/>
</dbReference>
<dbReference type="Gene3D" id="3.10.290.10">
    <property type="entry name" value="RNA-binding S4 domain"/>
    <property type="match status" value="1"/>
</dbReference>
<comment type="catalytic activity">
    <reaction evidence="1">
        <text>a uridine in RNA = a pseudouridine in RNA</text>
        <dbReference type="Rhea" id="RHEA:48348"/>
        <dbReference type="Rhea" id="RHEA-COMP:12068"/>
        <dbReference type="Rhea" id="RHEA-COMP:12069"/>
        <dbReference type="ChEBI" id="CHEBI:65314"/>
        <dbReference type="ChEBI" id="CHEBI:65315"/>
    </reaction>
</comment>
<dbReference type="GO" id="GO:0006396">
    <property type="term" value="P:RNA processing"/>
    <property type="evidence" value="ECO:0007669"/>
    <property type="project" value="UniProtKB-ARBA"/>
</dbReference>
<dbReference type="SUPFAM" id="SSF55120">
    <property type="entry name" value="Pseudouridine synthase"/>
    <property type="match status" value="1"/>
</dbReference>
<protein>
    <recommendedName>
        <fullName evidence="4">RNA pseudouridylate synthase</fullName>
    </recommendedName>
    <alternativeName>
        <fullName evidence="5">RNA-uridine isomerase</fullName>
    </alternativeName>
</protein>
<dbReference type="Gene3D" id="3.30.2350.10">
    <property type="entry name" value="Pseudouridine synthase"/>
    <property type="match status" value="1"/>
</dbReference>
<dbReference type="EMBL" id="DXEQ01000131">
    <property type="protein sequence ID" value="HIX72330.1"/>
    <property type="molecule type" value="Genomic_DNA"/>
</dbReference>
<dbReference type="InterPro" id="IPR020103">
    <property type="entry name" value="PsdUridine_synth_cat_dom_sf"/>
</dbReference>
<comment type="similarity">
    <text evidence="2">Belongs to the pseudouridine synthase RluA family.</text>
</comment>
<dbReference type="InterPro" id="IPR036986">
    <property type="entry name" value="S4_RNA-bd_sf"/>
</dbReference>
<dbReference type="PROSITE" id="PS01129">
    <property type="entry name" value="PSI_RLU"/>
    <property type="match status" value="1"/>
</dbReference>
<feature type="compositionally biased region" description="Basic and acidic residues" evidence="7">
    <location>
        <begin position="348"/>
        <end position="368"/>
    </location>
</feature>
<dbReference type="InterPro" id="IPR050188">
    <property type="entry name" value="RluA_PseudoU_synthase"/>
</dbReference>
<dbReference type="GO" id="GO:0140098">
    <property type="term" value="F:catalytic activity, acting on RNA"/>
    <property type="evidence" value="ECO:0007669"/>
    <property type="project" value="UniProtKB-ARBA"/>
</dbReference>
<evidence type="ECO:0000313" key="9">
    <source>
        <dbReference type="EMBL" id="HIX72330.1"/>
    </source>
</evidence>
<evidence type="ECO:0000256" key="1">
    <source>
        <dbReference type="ARBA" id="ARBA00000073"/>
    </source>
</evidence>
<keyword evidence="6" id="KW-0694">RNA-binding</keyword>
<gene>
    <name evidence="9" type="ORF">H9849_04845</name>
</gene>
<feature type="domain" description="Pseudouridine synthase RsuA/RluA-like" evidence="8">
    <location>
        <begin position="100"/>
        <end position="259"/>
    </location>
</feature>
<feature type="region of interest" description="Disordered" evidence="7">
    <location>
        <begin position="347"/>
        <end position="391"/>
    </location>
</feature>
<dbReference type="PROSITE" id="PS50889">
    <property type="entry name" value="S4"/>
    <property type="match status" value="1"/>
</dbReference>
<dbReference type="PANTHER" id="PTHR21600">
    <property type="entry name" value="MITOCHONDRIAL RNA PSEUDOURIDINE SYNTHASE"/>
    <property type="match status" value="1"/>
</dbReference>
<sequence>MREIIVTKAEAGQRFDRFLGRYLPEASSGFIHKMLRKKNIKLNAGRADGSEKIKEGDAIQIFFAEETLRKFTGEDRTEGPLTEEEKKLRAQVRLLYSSDDVLIFHKPAGMLTQKAKRDDDSLNDYLLDYCRAQMGMTEEMFRRFRPSVANRLDRNTSGIVLCGVTTAGLQKLARLLRERGMEKYYLCIVQGVLREDRKIRGWLYKDEKKNTVTLLTHPEKGAEPVETWYQVLAVSSRATLLKVRLITGKSHQIRAHLASEGHPVLGDYKYGSRKENDILKRTTGINYQMLHSYEIRMPGGQMEDGSTAIVTMAGQAGEPDGKKALHVIDPPPEDFVRAMEMYGLSPDSIRKKTEADGRCRRKTDRSEENDGNMDIQRTAGFRPRRNGKLHK</sequence>
<evidence type="ECO:0000256" key="3">
    <source>
        <dbReference type="ARBA" id="ARBA00023235"/>
    </source>
</evidence>
<dbReference type="GO" id="GO:0001522">
    <property type="term" value="P:pseudouridine synthesis"/>
    <property type="evidence" value="ECO:0007669"/>
    <property type="project" value="InterPro"/>
</dbReference>
<evidence type="ECO:0000256" key="4">
    <source>
        <dbReference type="ARBA" id="ARBA00031870"/>
    </source>
</evidence>
<evidence type="ECO:0000256" key="5">
    <source>
        <dbReference type="ARBA" id="ARBA00033164"/>
    </source>
</evidence>
<evidence type="ECO:0000256" key="2">
    <source>
        <dbReference type="ARBA" id="ARBA00010876"/>
    </source>
</evidence>
<dbReference type="InterPro" id="IPR006145">
    <property type="entry name" value="PsdUridine_synth_RsuA/RluA"/>
</dbReference>
<keyword evidence="3" id="KW-0413">Isomerase</keyword>
<evidence type="ECO:0000256" key="7">
    <source>
        <dbReference type="SAM" id="MobiDB-lite"/>
    </source>
</evidence>
<reference evidence="9" key="1">
    <citation type="journal article" date="2021" name="PeerJ">
        <title>Extensive microbial diversity within the chicken gut microbiome revealed by metagenomics and culture.</title>
        <authorList>
            <person name="Gilroy R."/>
            <person name="Ravi A."/>
            <person name="Getino M."/>
            <person name="Pursley I."/>
            <person name="Horton D.L."/>
            <person name="Alikhan N.F."/>
            <person name="Baker D."/>
            <person name="Gharbi K."/>
            <person name="Hall N."/>
            <person name="Watson M."/>
            <person name="Adriaenssens E.M."/>
            <person name="Foster-Nyarko E."/>
            <person name="Jarju S."/>
            <person name="Secka A."/>
            <person name="Antonio M."/>
            <person name="Oren A."/>
            <person name="Chaudhuri R.R."/>
            <person name="La Ragione R."/>
            <person name="Hildebrand F."/>
            <person name="Pallen M.J."/>
        </authorList>
    </citation>
    <scope>NUCLEOTIDE SEQUENCE</scope>
    <source>
        <strain evidence="9">ChiSxjej3B15-1167</strain>
    </source>
</reference>
<name>A0A9D1X4A7_9FIRM</name>
<dbReference type="GO" id="GO:0009982">
    <property type="term" value="F:pseudouridine synthase activity"/>
    <property type="evidence" value="ECO:0007669"/>
    <property type="project" value="InterPro"/>
</dbReference>
<feature type="compositionally biased region" description="Basic residues" evidence="7">
    <location>
        <begin position="382"/>
        <end position="391"/>
    </location>
</feature>
<comment type="caution">
    <text evidence="9">The sequence shown here is derived from an EMBL/GenBank/DDBJ whole genome shotgun (WGS) entry which is preliminary data.</text>
</comment>